<name>A0A382ZIJ9_9ZZZZ</name>
<protein>
    <recommendedName>
        <fullName evidence="2">Ribosome-binding factor A</fullName>
    </recommendedName>
</protein>
<gene>
    <name evidence="1" type="ORF">METZ01_LOCUS448107</name>
</gene>
<sequence length="65" mass="7174">MRHQRVRELLKRTLAEILRREVDPAECGLMSINEVGVGNDLKSATVFVGIVGSEAQRKKGAAKLQ</sequence>
<dbReference type="SUPFAM" id="SSF89919">
    <property type="entry name" value="Ribosome-binding factor A, RbfA"/>
    <property type="match status" value="1"/>
</dbReference>
<evidence type="ECO:0008006" key="2">
    <source>
        <dbReference type="Google" id="ProtNLM"/>
    </source>
</evidence>
<dbReference type="Gene3D" id="3.30.300.20">
    <property type="match status" value="1"/>
</dbReference>
<dbReference type="EMBL" id="UINC01184167">
    <property type="protein sequence ID" value="SVD95253.1"/>
    <property type="molecule type" value="Genomic_DNA"/>
</dbReference>
<evidence type="ECO:0000313" key="1">
    <source>
        <dbReference type="EMBL" id="SVD95253.1"/>
    </source>
</evidence>
<dbReference type="InterPro" id="IPR015946">
    <property type="entry name" value="KH_dom-like_a/b"/>
</dbReference>
<organism evidence="1">
    <name type="scientific">marine metagenome</name>
    <dbReference type="NCBI Taxonomy" id="408172"/>
    <lineage>
        <taxon>unclassified sequences</taxon>
        <taxon>metagenomes</taxon>
        <taxon>ecological metagenomes</taxon>
    </lineage>
</organism>
<feature type="non-terminal residue" evidence="1">
    <location>
        <position position="65"/>
    </location>
</feature>
<dbReference type="AlphaFoldDB" id="A0A382ZIJ9"/>
<dbReference type="GO" id="GO:0006364">
    <property type="term" value="P:rRNA processing"/>
    <property type="evidence" value="ECO:0007669"/>
    <property type="project" value="InterPro"/>
</dbReference>
<dbReference type="InterPro" id="IPR000238">
    <property type="entry name" value="RbfA"/>
</dbReference>
<dbReference type="Pfam" id="PF02033">
    <property type="entry name" value="RBFA"/>
    <property type="match status" value="1"/>
</dbReference>
<reference evidence="1" key="1">
    <citation type="submission" date="2018-05" db="EMBL/GenBank/DDBJ databases">
        <authorList>
            <person name="Lanie J.A."/>
            <person name="Ng W.-L."/>
            <person name="Kazmierczak K.M."/>
            <person name="Andrzejewski T.M."/>
            <person name="Davidsen T.M."/>
            <person name="Wayne K.J."/>
            <person name="Tettelin H."/>
            <person name="Glass J.I."/>
            <person name="Rusch D."/>
            <person name="Podicherti R."/>
            <person name="Tsui H.-C.T."/>
            <person name="Winkler M.E."/>
        </authorList>
    </citation>
    <scope>NUCLEOTIDE SEQUENCE</scope>
</reference>
<accession>A0A382ZIJ9</accession>
<proteinExistence type="predicted"/>
<dbReference type="InterPro" id="IPR023799">
    <property type="entry name" value="RbfA_dom_sf"/>
</dbReference>